<organism evidence="3 4">
    <name type="scientific">Slackia exigua (strain ATCC 700122 / DSM 15923 / CIP 105133 / JCM 11022 / KCTC 5966 / S-7)</name>
    <dbReference type="NCBI Taxonomy" id="649764"/>
    <lineage>
        <taxon>Bacteria</taxon>
        <taxon>Bacillati</taxon>
        <taxon>Actinomycetota</taxon>
        <taxon>Coriobacteriia</taxon>
        <taxon>Eggerthellales</taxon>
        <taxon>Eggerthellaceae</taxon>
        <taxon>Slackia</taxon>
    </lineage>
</organism>
<dbReference type="PANTHER" id="PTHR47618:SF1">
    <property type="entry name" value="BIFUNCTIONAL OLIGORIBONUCLEASE AND PAP PHOSPHATASE NRNA"/>
    <property type="match status" value="1"/>
</dbReference>
<protein>
    <submittedName>
        <fullName evidence="3">DHHA1 domain protein</fullName>
    </submittedName>
</protein>
<dbReference type="RefSeq" id="WP_006361259.1">
    <property type="nucleotide sequence ID" value="NZ_GG700630.1"/>
</dbReference>
<evidence type="ECO:0000259" key="1">
    <source>
        <dbReference type="Pfam" id="PF01368"/>
    </source>
</evidence>
<dbReference type="Pfam" id="PF02272">
    <property type="entry name" value="DHHA1"/>
    <property type="match status" value="1"/>
</dbReference>
<evidence type="ECO:0000313" key="4">
    <source>
        <dbReference type="Proteomes" id="UP000006001"/>
    </source>
</evidence>
<dbReference type="HOGENOM" id="CLU_039720_0_0_11"/>
<feature type="domain" description="DHHA1" evidence="2">
    <location>
        <begin position="244"/>
        <end position="319"/>
    </location>
</feature>
<feature type="domain" description="DDH" evidence="1">
    <location>
        <begin position="25"/>
        <end position="164"/>
    </location>
</feature>
<dbReference type="GO" id="GO:0003676">
    <property type="term" value="F:nucleic acid binding"/>
    <property type="evidence" value="ECO:0007669"/>
    <property type="project" value="InterPro"/>
</dbReference>
<dbReference type="Gene3D" id="3.10.310.30">
    <property type="match status" value="1"/>
</dbReference>
<proteinExistence type="predicted"/>
<dbReference type="AlphaFoldDB" id="D0WDY8"/>
<dbReference type="GeneID" id="85006704"/>
<name>D0WDY8_SLAES</name>
<evidence type="ECO:0000259" key="2">
    <source>
        <dbReference type="Pfam" id="PF02272"/>
    </source>
</evidence>
<accession>D0WDY8</accession>
<dbReference type="SUPFAM" id="SSF64182">
    <property type="entry name" value="DHH phosphoesterases"/>
    <property type="match status" value="1"/>
</dbReference>
<reference evidence="3" key="1">
    <citation type="submission" date="2009-10" db="EMBL/GenBank/DDBJ databases">
        <authorList>
            <person name="Weinstock G."/>
            <person name="Sodergren E."/>
            <person name="Clifton S."/>
            <person name="Fulton L."/>
            <person name="Fulton B."/>
            <person name="Courtney L."/>
            <person name="Fronick C."/>
            <person name="Harrison M."/>
            <person name="Strong C."/>
            <person name="Farmer C."/>
            <person name="Delahaunty K."/>
            <person name="Markovic C."/>
            <person name="Hall O."/>
            <person name="Minx P."/>
            <person name="Tomlinson C."/>
            <person name="Mitreva M."/>
            <person name="Nelson J."/>
            <person name="Hou S."/>
            <person name="Wollam A."/>
            <person name="Pepin K.H."/>
            <person name="Johnson M."/>
            <person name="Bhonagiri V."/>
            <person name="Nash W.E."/>
            <person name="Warren W."/>
            <person name="Chinwalla A."/>
            <person name="Mardis E.R."/>
            <person name="Wilson R.K."/>
        </authorList>
    </citation>
    <scope>NUCLEOTIDE SEQUENCE [LARGE SCALE GENOMIC DNA]</scope>
    <source>
        <strain evidence="3">ATCC 700122</strain>
    </source>
</reference>
<dbReference type="PANTHER" id="PTHR47618">
    <property type="entry name" value="BIFUNCTIONAL OLIGORIBONUCLEASE AND PAP PHOSPHATASE NRNA"/>
    <property type="match status" value="1"/>
</dbReference>
<dbReference type="InterPro" id="IPR051319">
    <property type="entry name" value="Oligoribo/pAp-PDE_c-di-AMP_PDE"/>
</dbReference>
<dbReference type="EMBL" id="ACUX02000003">
    <property type="protein sequence ID" value="EEZ62294.1"/>
    <property type="molecule type" value="Genomic_DNA"/>
</dbReference>
<gene>
    <name evidence="3" type="ORF">HMPREF0762_00009</name>
</gene>
<dbReference type="InterPro" id="IPR003156">
    <property type="entry name" value="DHHA1_dom"/>
</dbReference>
<comment type="caution">
    <text evidence="3">The sequence shown here is derived from an EMBL/GenBank/DDBJ whole genome shotgun (WGS) entry which is preliminary data.</text>
</comment>
<dbReference type="InterPro" id="IPR038763">
    <property type="entry name" value="DHH_sf"/>
</dbReference>
<dbReference type="OrthoDB" id="9803668at2"/>
<evidence type="ECO:0000313" key="3">
    <source>
        <dbReference type="EMBL" id="EEZ62294.1"/>
    </source>
</evidence>
<dbReference type="Pfam" id="PF01368">
    <property type="entry name" value="DHH"/>
    <property type="match status" value="1"/>
</dbReference>
<dbReference type="eggNOG" id="COG0618">
    <property type="taxonomic scope" value="Bacteria"/>
</dbReference>
<keyword evidence="4" id="KW-1185">Reference proteome</keyword>
<dbReference type="Gene3D" id="3.90.1640.10">
    <property type="entry name" value="inorganic pyrophosphatase (n-terminal core)"/>
    <property type="match status" value="1"/>
</dbReference>
<dbReference type="Proteomes" id="UP000006001">
    <property type="component" value="Unassembled WGS sequence"/>
</dbReference>
<dbReference type="STRING" id="649764.HMPREF0762_00009"/>
<dbReference type="InterPro" id="IPR001667">
    <property type="entry name" value="DDH_dom"/>
</dbReference>
<sequence>MSVTPQTNTTIEEIAERLRTLDSFALCGHVSPDGDCIGSALGLSHALRMLGKKTTCLLAADAPIEPGLRFLPGADELIYAGDYDETPDAFIALDVPTIERIKDAAAAHDRAGVRVTIDHHAVDTTMAELSYTDPDAPACGMLVWDLIRAFGIEPPRESAICCYTALMTDTGRFQYQNTSAEAFRYAMEMVRCGANPADASQNVYQSRSEASFALEAVMLSRLFKDPAGRWAISFVTRGDMERTGAVKSDTETLIDTVRSMAGIQVACILREQEGEVRGSLRAKGDDVDVSVLARRIGGGGHKAAAGFTYKGTLDGALKDVPRLIDRLFDEGGLD</sequence>